<dbReference type="InterPro" id="IPR005000">
    <property type="entry name" value="Aldolase/citrate-lyase_domain"/>
</dbReference>
<feature type="non-terminal residue" evidence="5">
    <location>
        <position position="175"/>
    </location>
</feature>
<dbReference type="Gene3D" id="3.20.20.60">
    <property type="entry name" value="Phosphoenolpyruvate-binding domains"/>
    <property type="match status" value="1"/>
</dbReference>
<dbReference type="GO" id="GO:0005737">
    <property type="term" value="C:cytoplasm"/>
    <property type="evidence" value="ECO:0007669"/>
    <property type="project" value="TreeGrafter"/>
</dbReference>
<dbReference type="AlphaFoldDB" id="A0A382JXG3"/>
<dbReference type="Pfam" id="PF03328">
    <property type="entry name" value="HpcH_HpaI"/>
    <property type="match status" value="1"/>
</dbReference>
<dbReference type="InterPro" id="IPR040442">
    <property type="entry name" value="Pyrv_kinase-like_dom_sf"/>
</dbReference>
<dbReference type="SUPFAM" id="SSF51621">
    <property type="entry name" value="Phosphoenolpyruvate/pyruvate domain"/>
    <property type="match status" value="1"/>
</dbReference>
<keyword evidence="2" id="KW-0479">Metal-binding</keyword>
<dbReference type="GO" id="GO:0016832">
    <property type="term" value="F:aldehyde-lyase activity"/>
    <property type="evidence" value="ECO:0007669"/>
    <property type="project" value="TreeGrafter"/>
</dbReference>
<accession>A0A382JXG3</accession>
<protein>
    <recommendedName>
        <fullName evidence="4">HpcH/HpaI aldolase/citrate lyase domain-containing protein</fullName>
    </recommendedName>
</protein>
<comment type="similarity">
    <text evidence="1">Belongs to the HpcH/HpaI aldolase family.</text>
</comment>
<dbReference type="InterPro" id="IPR015813">
    <property type="entry name" value="Pyrv/PenolPyrv_kinase-like_dom"/>
</dbReference>
<dbReference type="PANTHER" id="PTHR30502">
    <property type="entry name" value="2-KETO-3-DEOXY-L-RHAMNONATE ALDOLASE"/>
    <property type="match status" value="1"/>
</dbReference>
<keyword evidence="3" id="KW-0456">Lyase</keyword>
<reference evidence="5" key="1">
    <citation type="submission" date="2018-05" db="EMBL/GenBank/DDBJ databases">
        <authorList>
            <person name="Lanie J.A."/>
            <person name="Ng W.-L."/>
            <person name="Kazmierczak K.M."/>
            <person name="Andrzejewski T.M."/>
            <person name="Davidsen T.M."/>
            <person name="Wayne K.J."/>
            <person name="Tettelin H."/>
            <person name="Glass J.I."/>
            <person name="Rusch D."/>
            <person name="Podicherti R."/>
            <person name="Tsui H.-C.T."/>
            <person name="Winkler M.E."/>
        </authorList>
    </citation>
    <scope>NUCLEOTIDE SEQUENCE</scope>
</reference>
<gene>
    <name evidence="5" type="ORF">METZ01_LOCUS269674</name>
</gene>
<evidence type="ECO:0000259" key="4">
    <source>
        <dbReference type="Pfam" id="PF03328"/>
    </source>
</evidence>
<proteinExistence type="inferred from homology"/>
<evidence type="ECO:0000256" key="2">
    <source>
        <dbReference type="ARBA" id="ARBA00022723"/>
    </source>
</evidence>
<dbReference type="PANTHER" id="PTHR30502:SF0">
    <property type="entry name" value="PHOSPHOENOLPYRUVATE CARBOXYLASE FAMILY PROTEIN"/>
    <property type="match status" value="1"/>
</dbReference>
<evidence type="ECO:0000256" key="1">
    <source>
        <dbReference type="ARBA" id="ARBA00005568"/>
    </source>
</evidence>
<dbReference type="GO" id="GO:0046872">
    <property type="term" value="F:metal ion binding"/>
    <property type="evidence" value="ECO:0007669"/>
    <property type="project" value="UniProtKB-KW"/>
</dbReference>
<feature type="domain" description="HpcH/HpaI aldolase/citrate lyase" evidence="4">
    <location>
        <begin position="32"/>
        <end position="175"/>
    </location>
</feature>
<sequence length="175" mass="19720">MARGLKQRIRNGDDILGVSLPSWSTREDFERALNVRDYDFVQADSQHSPHSDDRLVAYCQIAQEFSVPVRYRIRHTREAYLIGRYLDLGPTGIEVPQVEDVATVDEAIDSFYYPPMGMRSFGGANRVGVGERSSWEEYGAWWNDHGVLWCQVESVAAVTSTSELARPGLDCIAFG</sequence>
<organism evidence="5">
    <name type="scientific">marine metagenome</name>
    <dbReference type="NCBI Taxonomy" id="408172"/>
    <lineage>
        <taxon>unclassified sequences</taxon>
        <taxon>metagenomes</taxon>
        <taxon>ecological metagenomes</taxon>
    </lineage>
</organism>
<evidence type="ECO:0000256" key="3">
    <source>
        <dbReference type="ARBA" id="ARBA00023239"/>
    </source>
</evidence>
<dbReference type="EMBL" id="UINC01077061">
    <property type="protein sequence ID" value="SVC16820.1"/>
    <property type="molecule type" value="Genomic_DNA"/>
</dbReference>
<name>A0A382JXG3_9ZZZZ</name>
<evidence type="ECO:0000313" key="5">
    <source>
        <dbReference type="EMBL" id="SVC16820.1"/>
    </source>
</evidence>
<dbReference type="InterPro" id="IPR050251">
    <property type="entry name" value="HpcH-HpaI_aldolase"/>
</dbReference>